<sequence>MLFFPHQFWPAGLMPRGFFPDDASRYEVMRRVSGGDDVVSAVLEPGTIQASLTGVDNSDEDYYVRVYNRCNLPDQDPIELDLKRVAFDNDGDLILPVPPAPTGLSLVAGPGGLVTAKWVKLNRRGRTNAQSFNVYFATGATPIDFTTVSATSSGGGRPVSQALGTFAHGTTVRVVVRAVSADGTEETNTIEASVVADAQAPDAVASLSVEVTAQ</sequence>
<name>A0A7X0H555_9BACT</name>
<dbReference type="Proteomes" id="UP000541810">
    <property type="component" value="Unassembled WGS sequence"/>
</dbReference>
<dbReference type="Gene3D" id="2.60.40.10">
    <property type="entry name" value="Immunoglobulins"/>
    <property type="match status" value="1"/>
</dbReference>
<comment type="caution">
    <text evidence="1">The sequence shown here is derived from an EMBL/GenBank/DDBJ whole genome shotgun (WGS) entry which is preliminary data.</text>
</comment>
<evidence type="ECO:0000313" key="2">
    <source>
        <dbReference type="Proteomes" id="UP000541810"/>
    </source>
</evidence>
<reference evidence="1 2" key="1">
    <citation type="submission" date="2020-08" db="EMBL/GenBank/DDBJ databases">
        <title>Genomic Encyclopedia of Type Strains, Phase IV (KMG-IV): sequencing the most valuable type-strain genomes for metagenomic binning, comparative biology and taxonomic classification.</title>
        <authorList>
            <person name="Goeker M."/>
        </authorList>
    </citation>
    <scope>NUCLEOTIDE SEQUENCE [LARGE SCALE GENOMIC DNA]</scope>
    <source>
        <strain evidence="1 2">DSM 103725</strain>
    </source>
</reference>
<dbReference type="EMBL" id="JACHGY010000001">
    <property type="protein sequence ID" value="MBB6429232.1"/>
    <property type="molecule type" value="Genomic_DNA"/>
</dbReference>
<dbReference type="InterPro" id="IPR013783">
    <property type="entry name" value="Ig-like_fold"/>
</dbReference>
<organism evidence="1 2">
    <name type="scientific">Algisphaera agarilytica</name>
    <dbReference type="NCBI Taxonomy" id="1385975"/>
    <lineage>
        <taxon>Bacteria</taxon>
        <taxon>Pseudomonadati</taxon>
        <taxon>Planctomycetota</taxon>
        <taxon>Phycisphaerae</taxon>
        <taxon>Phycisphaerales</taxon>
        <taxon>Phycisphaeraceae</taxon>
        <taxon>Algisphaera</taxon>
    </lineage>
</organism>
<dbReference type="AlphaFoldDB" id="A0A7X0H555"/>
<keyword evidence="2" id="KW-1185">Reference proteome</keyword>
<evidence type="ECO:0000313" key="1">
    <source>
        <dbReference type="EMBL" id="MBB6429232.1"/>
    </source>
</evidence>
<proteinExistence type="predicted"/>
<dbReference type="RefSeq" id="WP_184676818.1">
    <property type="nucleotide sequence ID" value="NZ_JACHGY010000001.1"/>
</dbReference>
<accession>A0A7X0H555</accession>
<gene>
    <name evidence="1" type="ORF">HNQ40_001038</name>
</gene>
<protein>
    <submittedName>
        <fullName evidence="1">Uncharacterized protein</fullName>
    </submittedName>
</protein>